<feature type="region of interest" description="Disordered" evidence="1">
    <location>
        <begin position="352"/>
        <end position="420"/>
    </location>
</feature>
<organism evidence="2 3">
    <name type="scientific">Lepraria neglecta</name>
    <dbReference type="NCBI Taxonomy" id="209136"/>
    <lineage>
        <taxon>Eukaryota</taxon>
        <taxon>Fungi</taxon>
        <taxon>Dikarya</taxon>
        <taxon>Ascomycota</taxon>
        <taxon>Pezizomycotina</taxon>
        <taxon>Lecanoromycetes</taxon>
        <taxon>OSLEUM clade</taxon>
        <taxon>Lecanoromycetidae</taxon>
        <taxon>Lecanorales</taxon>
        <taxon>Lecanorineae</taxon>
        <taxon>Stereocaulaceae</taxon>
        <taxon>Lepraria</taxon>
    </lineage>
</organism>
<proteinExistence type="predicted"/>
<evidence type="ECO:0000256" key="1">
    <source>
        <dbReference type="SAM" id="MobiDB-lite"/>
    </source>
</evidence>
<feature type="compositionally biased region" description="Polar residues" evidence="1">
    <location>
        <begin position="164"/>
        <end position="176"/>
    </location>
</feature>
<feature type="compositionally biased region" description="Basic and acidic residues" evidence="1">
    <location>
        <begin position="209"/>
        <end position="220"/>
    </location>
</feature>
<feature type="compositionally biased region" description="Basic and acidic residues" evidence="1">
    <location>
        <begin position="392"/>
        <end position="413"/>
    </location>
</feature>
<evidence type="ECO:0000313" key="3">
    <source>
        <dbReference type="Proteomes" id="UP001276659"/>
    </source>
</evidence>
<dbReference type="Proteomes" id="UP001276659">
    <property type="component" value="Unassembled WGS sequence"/>
</dbReference>
<keyword evidence="3" id="KW-1185">Reference proteome</keyword>
<dbReference type="EMBL" id="JASNWA010000004">
    <property type="protein sequence ID" value="KAK3176140.1"/>
    <property type="molecule type" value="Genomic_DNA"/>
</dbReference>
<dbReference type="AlphaFoldDB" id="A0AAD9ZFT0"/>
<feature type="region of interest" description="Disordered" evidence="1">
    <location>
        <begin position="163"/>
        <end position="220"/>
    </location>
</feature>
<accession>A0AAD9ZFT0</accession>
<feature type="compositionally biased region" description="Polar residues" evidence="1">
    <location>
        <begin position="195"/>
        <end position="205"/>
    </location>
</feature>
<name>A0AAD9ZFT0_9LECA</name>
<reference evidence="2" key="1">
    <citation type="submission" date="2022-11" db="EMBL/GenBank/DDBJ databases">
        <title>Chromosomal genome sequence assembly and mating type (MAT) locus characterization of the leprose asexual lichenized fungus Lepraria neglecta (Nyl.) Erichsen.</title>
        <authorList>
            <person name="Allen J.L."/>
            <person name="Pfeffer B."/>
        </authorList>
    </citation>
    <scope>NUCLEOTIDE SEQUENCE</scope>
    <source>
        <strain evidence="2">Allen 5258</strain>
    </source>
</reference>
<evidence type="ECO:0000313" key="2">
    <source>
        <dbReference type="EMBL" id="KAK3176140.1"/>
    </source>
</evidence>
<gene>
    <name evidence="2" type="ORF">OEA41_007462</name>
</gene>
<comment type="caution">
    <text evidence="2">The sequence shown here is derived from an EMBL/GenBank/DDBJ whole genome shotgun (WGS) entry which is preliminary data.</text>
</comment>
<protein>
    <submittedName>
        <fullName evidence="2">Uncharacterized protein</fullName>
    </submittedName>
</protein>
<sequence length="420" mass="46482">MAMSPDTRSHYTFLETLSEIEHLVVTRAKMIDAYVDVCSIGKIIMQKTDILITSNVVVSKTDCLISIERLAEASLKIREGTYILNDGMDQTRDRVDCHLLGGNVLRKIMELKLDALIKMAASDTERDRFYLADRLAELARKMMDFKIHSVISAKCCTLMKFSESGPSRSARGASQSSEDDDDDEVVVLTPDESDSASSIVSTGETSSEEQVRDLQDSLQKADTDKTNMSLEIIHRDDRIHQLETEIAGYKTHGGEGLVTAVSELATMLAAAERIKKDQAIKIEDFVSTNSHLSDDNCRLRNELKAACKALGQLETSVRNTTIPLLPPKSDSNFKGQALGESLAEHPLCPTERTMPISPEWQRPTSYSSLPKRSFARSRESAGTRAYTFGKPNDVEAKAIPEADKPELWGDHSASDCGTWD</sequence>